<feature type="non-terminal residue" evidence="1">
    <location>
        <position position="1"/>
    </location>
</feature>
<name>A0A9P5VH99_9FUNG</name>
<protein>
    <submittedName>
        <fullName evidence="1">Uncharacterized protein</fullName>
    </submittedName>
</protein>
<dbReference type="Proteomes" id="UP000696485">
    <property type="component" value="Unassembled WGS sequence"/>
</dbReference>
<evidence type="ECO:0000313" key="1">
    <source>
        <dbReference type="EMBL" id="KAF9323532.1"/>
    </source>
</evidence>
<sequence length="66" mass="7431">SGARLIESMVESIVQATKEASAADKEKQGLNRALILAQIEKVRDQYQPSIEANPWLKEQLNTGYWD</sequence>
<dbReference type="EMBL" id="JAAAUY010001265">
    <property type="protein sequence ID" value="KAF9323532.1"/>
    <property type="molecule type" value="Genomic_DNA"/>
</dbReference>
<dbReference type="AlphaFoldDB" id="A0A9P5VH99"/>
<organism evidence="1 2">
    <name type="scientific">Podila minutissima</name>
    <dbReference type="NCBI Taxonomy" id="64525"/>
    <lineage>
        <taxon>Eukaryota</taxon>
        <taxon>Fungi</taxon>
        <taxon>Fungi incertae sedis</taxon>
        <taxon>Mucoromycota</taxon>
        <taxon>Mortierellomycotina</taxon>
        <taxon>Mortierellomycetes</taxon>
        <taxon>Mortierellales</taxon>
        <taxon>Mortierellaceae</taxon>
        <taxon>Podila</taxon>
    </lineage>
</organism>
<accession>A0A9P5VH99</accession>
<gene>
    <name evidence="1" type="ORF">BG006_001358</name>
</gene>
<reference evidence="1" key="1">
    <citation type="journal article" date="2020" name="Fungal Divers.">
        <title>Resolving the Mortierellaceae phylogeny through synthesis of multi-gene phylogenetics and phylogenomics.</title>
        <authorList>
            <person name="Vandepol N."/>
            <person name="Liber J."/>
            <person name="Desiro A."/>
            <person name="Na H."/>
            <person name="Kennedy M."/>
            <person name="Barry K."/>
            <person name="Grigoriev I.V."/>
            <person name="Miller A.N."/>
            <person name="O'Donnell K."/>
            <person name="Stajich J.E."/>
            <person name="Bonito G."/>
        </authorList>
    </citation>
    <scope>NUCLEOTIDE SEQUENCE</scope>
    <source>
        <strain evidence="1">NVP1</strain>
    </source>
</reference>
<comment type="caution">
    <text evidence="1">The sequence shown here is derived from an EMBL/GenBank/DDBJ whole genome shotgun (WGS) entry which is preliminary data.</text>
</comment>
<proteinExistence type="predicted"/>
<keyword evidence="2" id="KW-1185">Reference proteome</keyword>
<evidence type="ECO:0000313" key="2">
    <source>
        <dbReference type="Proteomes" id="UP000696485"/>
    </source>
</evidence>